<evidence type="ECO:0000256" key="9">
    <source>
        <dbReference type="SAM" id="Phobius"/>
    </source>
</evidence>
<accession>A0ABY7DXA9</accession>
<keyword evidence="7" id="KW-0924">Ammonia transport</keyword>
<evidence type="ECO:0000259" key="10">
    <source>
        <dbReference type="Pfam" id="PF00909"/>
    </source>
</evidence>
<evidence type="ECO:0000256" key="1">
    <source>
        <dbReference type="ARBA" id="ARBA00004141"/>
    </source>
</evidence>
<dbReference type="PANTHER" id="PTHR11730">
    <property type="entry name" value="AMMONIUM TRANSPORTER"/>
    <property type="match status" value="1"/>
</dbReference>
<keyword evidence="4 9" id="KW-0812">Transmembrane</keyword>
<proteinExistence type="inferred from homology"/>
<feature type="transmembrane region" description="Helical" evidence="9">
    <location>
        <begin position="273"/>
        <end position="295"/>
    </location>
</feature>
<evidence type="ECO:0000256" key="5">
    <source>
        <dbReference type="ARBA" id="ARBA00022989"/>
    </source>
</evidence>
<name>A0ABY7DXA9_MYAAR</name>
<evidence type="ECO:0000256" key="6">
    <source>
        <dbReference type="ARBA" id="ARBA00023136"/>
    </source>
</evidence>
<evidence type="ECO:0000256" key="2">
    <source>
        <dbReference type="ARBA" id="ARBA00005887"/>
    </source>
</evidence>
<feature type="compositionally biased region" description="Low complexity" evidence="8">
    <location>
        <begin position="391"/>
        <end position="402"/>
    </location>
</feature>
<dbReference type="Proteomes" id="UP001164746">
    <property type="component" value="Chromosome 4"/>
</dbReference>
<evidence type="ECO:0000256" key="3">
    <source>
        <dbReference type="ARBA" id="ARBA00022448"/>
    </source>
</evidence>
<feature type="transmembrane region" description="Helical" evidence="9">
    <location>
        <begin position="52"/>
        <end position="73"/>
    </location>
</feature>
<dbReference type="SUPFAM" id="SSF111352">
    <property type="entry name" value="Ammonium transporter"/>
    <property type="match status" value="1"/>
</dbReference>
<sequence length="412" mass="44169">MWIRLSRSRSVVSGVAYWIFGYAFAFGKGNQFIGYTHFASHELPDTEYATFFFQYTFAATAATIVSGFIYPVVTHWLWGGGFLFTGVDYEGDIGVIGYQDFAGSGIVHVLGGTSAFVGAALLGPRIGRFHRQTKTVMQLRGHSVPIAALGGFILFFGFLAFNGGSQLAISNEGDGAAVSLAVVNTIISASFAAFSSLVINRSPLFGNKSWSLLITINGALTGMALFLVSPSTCGRGSSGIHYGGGSWGVIALAFLHKEQGILMNWDQRSGLVFAWQLAGLAVITAWAGLMSLLMFGTLRLFKALRVPEDIEVRGLDIPKHNEPAYPVEAYGHGHIEKILQMLDKAGPVKVTQAFERLNSGDGQTNFGYADVADGGCYESPEVRHALAHMATNGTSGTENSNTVRPAHAEVKM</sequence>
<evidence type="ECO:0000256" key="8">
    <source>
        <dbReference type="SAM" id="MobiDB-lite"/>
    </source>
</evidence>
<keyword evidence="12" id="KW-1185">Reference proteome</keyword>
<feature type="domain" description="Ammonium transporter AmtB-like" evidence="10">
    <location>
        <begin position="66"/>
        <end position="224"/>
    </location>
</feature>
<keyword evidence="3" id="KW-0813">Transport</keyword>
<organism evidence="11 12">
    <name type="scientific">Mya arenaria</name>
    <name type="common">Soft-shell clam</name>
    <dbReference type="NCBI Taxonomy" id="6604"/>
    <lineage>
        <taxon>Eukaryota</taxon>
        <taxon>Metazoa</taxon>
        <taxon>Spiralia</taxon>
        <taxon>Lophotrochozoa</taxon>
        <taxon>Mollusca</taxon>
        <taxon>Bivalvia</taxon>
        <taxon>Autobranchia</taxon>
        <taxon>Heteroconchia</taxon>
        <taxon>Euheterodonta</taxon>
        <taxon>Imparidentia</taxon>
        <taxon>Neoheterodontei</taxon>
        <taxon>Myida</taxon>
        <taxon>Myoidea</taxon>
        <taxon>Myidae</taxon>
        <taxon>Mya</taxon>
    </lineage>
</organism>
<keyword evidence="6 9" id="KW-0472">Membrane</keyword>
<dbReference type="PROSITE" id="PS01219">
    <property type="entry name" value="AMMONIUM_TRANSP"/>
    <property type="match status" value="1"/>
</dbReference>
<keyword evidence="5 9" id="KW-1133">Transmembrane helix</keyword>
<gene>
    <name evidence="11" type="ORF">MAR_008931</name>
</gene>
<feature type="region of interest" description="Disordered" evidence="8">
    <location>
        <begin position="391"/>
        <end position="412"/>
    </location>
</feature>
<dbReference type="Pfam" id="PF00909">
    <property type="entry name" value="Ammonium_transp"/>
    <property type="match status" value="2"/>
</dbReference>
<dbReference type="PANTHER" id="PTHR11730:SF6">
    <property type="entry name" value="AMMONIUM TRANSPORTER"/>
    <property type="match status" value="1"/>
</dbReference>
<feature type="domain" description="Ammonium transporter AmtB-like" evidence="10">
    <location>
        <begin position="239"/>
        <end position="325"/>
    </location>
</feature>
<protein>
    <submittedName>
        <fullName evidence="11">AMT1-like protein</fullName>
    </submittedName>
</protein>
<comment type="similarity">
    <text evidence="2">Belongs to the ammonia transporter channel (TC 1.A.11.2) family.</text>
</comment>
<feature type="transmembrane region" description="Helical" evidence="9">
    <location>
        <begin position="176"/>
        <end position="198"/>
    </location>
</feature>
<reference evidence="11" key="1">
    <citation type="submission" date="2022-11" db="EMBL/GenBank/DDBJ databases">
        <title>Centuries of genome instability and evolution in soft-shell clam transmissible cancer (bioRxiv).</title>
        <authorList>
            <person name="Hart S.F.M."/>
            <person name="Yonemitsu M.A."/>
            <person name="Giersch R.M."/>
            <person name="Beal B.F."/>
            <person name="Arriagada G."/>
            <person name="Davis B.W."/>
            <person name="Ostrander E.A."/>
            <person name="Goff S.P."/>
            <person name="Metzger M.J."/>
        </authorList>
    </citation>
    <scope>NUCLEOTIDE SEQUENCE</scope>
    <source>
        <strain evidence="11">MELC-2E11</strain>
        <tissue evidence="11">Siphon/mantle</tissue>
    </source>
</reference>
<dbReference type="Gene3D" id="1.10.3430.10">
    <property type="entry name" value="Ammonium transporter AmtB like domains"/>
    <property type="match status" value="2"/>
</dbReference>
<evidence type="ECO:0000256" key="4">
    <source>
        <dbReference type="ARBA" id="ARBA00022692"/>
    </source>
</evidence>
<feature type="transmembrane region" description="Helical" evidence="9">
    <location>
        <begin position="101"/>
        <end position="123"/>
    </location>
</feature>
<feature type="transmembrane region" description="Helical" evidence="9">
    <location>
        <begin position="144"/>
        <end position="164"/>
    </location>
</feature>
<comment type="subcellular location">
    <subcellularLocation>
        <location evidence="1">Membrane</location>
        <topology evidence="1">Multi-pass membrane protein</topology>
    </subcellularLocation>
</comment>
<dbReference type="InterPro" id="IPR029020">
    <property type="entry name" value="Ammonium/urea_transptr"/>
</dbReference>
<evidence type="ECO:0000313" key="12">
    <source>
        <dbReference type="Proteomes" id="UP001164746"/>
    </source>
</evidence>
<dbReference type="InterPro" id="IPR018047">
    <property type="entry name" value="Ammonium_transpt_CS"/>
</dbReference>
<dbReference type="EMBL" id="CP111015">
    <property type="protein sequence ID" value="WAR02373.1"/>
    <property type="molecule type" value="Genomic_DNA"/>
</dbReference>
<evidence type="ECO:0000256" key="7">
    <source>
        <dbReference type="ARBA" id="ARBA00023177"/>
    </source>
</evidence>
<dbReference type="InterPro" id="IPR024041">
    <property type="entry name" value="NH4_transpt_AmtB-like_dom"/>
</dbReference>
<evidence type="ECO:0000313" key="11">
    <source>
        <dbReference type="EMBL" id="WAR02373.1"/>
    </source>
</evidence>
<feature type="transmembrane region" description="Helical" evidence="9">
    <location>
        <begin position="210"/>
        <end position="228"/>
    </location>
</feature>